<feature type="transmembrane region" description="Helical" evidence="8">
    <location>
        <begin position="102"/>
        <end position="120"/>
    </location>
</feature>
<dbReference type="EMBL" id="QWVS01000021">
    <property type="protein sequence ID" value="RID85091.1"/>
    <property type="molecule type" value="Genomic_DNA"/>
</dbReference>
<dbReference type="AlphaFoldDB" id="A0A398B6B6"/>
<feature type="transmembrane region" description="Helical" evidence="8">
    <location>
        <begin position="76"/>
        <end position="96"/>
    </location>
</feature>
<evidence type="ECO:0000313" key="10">
    <source>
        <dbReference type="Proteomes" id="UP000266016"/>
    </source>
</evidence>
<evidence type="ECO:0000256" key="5">
    <source>
        <dbReference type="ARBA" id="ARBA00022692"/>
    </source>
</evidence>
<evidence type="ECO:0000256" key="8">
    <source>
        <dbReference type="RuleBase" id="RU363041"/>
    </source>
</evidence>
<keyword evidence="4 8" id="KW-1003">Cell membrane</keyword>
<protein>
    <recommendedName>
        <fullName evidence="8">Probable membrane transporter protein</fullName>
    </recommendedName>
</protein>
<accession>A0A398B6B6</accession>
<feature type="transmembrane region" description="Helical" evidence="8">
    <location>
        <begin position="6"/>
        <end position="39"/>
    </location>
</feature>
<name>A0A398B6B6_9BACI</name>
<gene>
    <name evidence="9" type="ORF">D1953_12375</name>
</gene>
<keyword evidence="7 8" id="KW-0472">Membrane</keyword>
<dbReference type="GO" id="GO:0005886">
    <property type="term" value="C:plasma membrane"/>
    <property type="evidence" value="ECO:0007669"/>
    <property type="project" value="UniProtKB-SubCell"/>
</dbReference>
<dbReference type="InterPro" id="IPR002781">
    <property type="entry name" value="TM_pro_TauE-like"/>
</dbReference>
<keyword evidence="10" id="KW-1185">Reference proteome</keyword>
<organism evidence="9 10">
    <name type="scientific">Peribacillus asahii</name>
    <dbReference type="NCBI Taxonomy" id="228899"/>
    <lineage>
        <taxon>Bacteria</taxon>
        <taxon>Bacillati</taxon>
        <taxon>Bacillota</taxon>
        <taxon>Bacilli</taxon>
        <taxon>Bacillales</taxon>
        <taxon>Bacillaceae</taxon>
        <taxon>Peribacillus</taxon>
    </lineage>
</organism>
<proteinExistence type="inferred from homology"/>
<comment type="subcellular location">
    <subcellularLocation>
        <location evidence="1 8">Cell membrane</location>
        <topology evidence="1 8">Multi-pass membrane protein</topology>
    </subcellularLocation>
</comment>
<dbReference type="Pfam" id="PF01925">
    <property type="entry name" value="TauE"/>
    <property type="match status" value="1"/>
</dbReference>
<dbReference type="Proteomes" id="UP000266016">
    <property type="component" value="Unassembled WGS sequence"/>
</dbReference>
<feature type="transmembrane region" description="Helical" evidence="8">
    <location>
        <begin position="232"/>
        <end position="255"/>
    </location>
</feature>
<evidence type="ECO:0000313" key="9">
    <source>
        <dbReference type="EMBL" id="RID85091.1"/>
    </source>
</evidence>
<dbReference type="PANTHER" id="PTHR30269">
    <property type="entry name" value="TRANSMEMBRANE PROTEIN YFCA"/>
    <property type="match status" value="1"/>
</dbReference>
<dbReference type="RefSeq" id="WP_119117505.1">
    <property type="nucleotide sequence ID" value="NZ_QWVS01000021.1"/>
</dbReference>
<evidence type="ECO:0000256" key="2">
    <source>
        <dbReference type="ARBA" id="ARBA00009142"/>
    </source>
</evidence>
<dbReference type="InterPro" id="IPR052017">
    <property type="entry name" value="TSUP"/>
</dbReference>
<sequence length="256" mass="27457">MEDINLYTLLFLIIAGFIAAFIDSVVGGGGLISIPALLFTGLPPSTALATNKLASSMGALTSTLTFIKAGKINFKLVIKLFPLTIIGAISGAYVVHFVSSEILKPLILVLLIIVAIYTIVKKDWGKEAVYKGLNWKKAMIFIFAIFAIGFYDGFLGPGTGSFLLFAFLMIGFDFIQAAGNAKILNFGSNIAALIIFLAMGSVNFLYGIPMGLAMIAGALIGTKFAIKKGASYVRLLFICMTILLISKNVLTYFHII</sequence>
<reference evidence="9 10" key="1">
    <citation type="submission" date="2018-08" db="EMBL/GenBank/DDBJ databases">
        <title>Bacillus jemisoniae sp. nov., Bacillus chryseoplanitiae sp. nov., Bacillus resnikiae sp. nov., and Bacillus frankliniae sp. nov., isolated from Viking spacecraft and associated surfaces.</title>
        <authorList>
            <person name="Seuylemezian A."/>
            <person name="Vaishampayan P."/>
        </authorList>
    </citation>
    <scope>NUCLEOTIDE SEQUENCE [LARGE SCALE GENOMIC DNA]</scope>
    <source>
        <strain evidence="9 10">MA001</strain>
    </source>
</reference>
<evidence type="ECO:0000256" key="3">
    <source>
        <dbReference type="ARBA" id="ARBA00022448"/>
    </source>
</evidence>
<evidence type="ECO:0000256" key="7">
    <source>
        <dbReference type="ARBA" id="ARBA00023136"/>
    </source>
</evidence>
<feature type="transmembrane region" description="Helical" evidence="8">
    <location>
        <begin position="190"/>
        <end position="220"/>
    </location>
</feature>
<keyword evidence="3" id="KW-0813">Transport</keyword>
<evidence type="ECO:0000256" key="1">
    <source>
        <dbReference type="ARBA" id="ARBA00004651"/>
    </source>
</evidence>
<keyword evidence="6 8" id="KW-1133">Transmembrane helix</keyword>
<keyword evidence="5 8" id="KW-0812">Transmembrane</keyword>
<comment type="caution">
    <text evidence="9">The sequence shown here is derived from an EMBL/GenBank/DDBJ whole genome shotgun (WGS) entry which is preliminary data.</text>
</comment>
<evidence type="ECO:0000256" key="4">
    <source>
        <dbReference type="ARBA" id="ARBA00022475"/>
    </source>
</evidence>
<feature type="transmembrane region" description="Helical" evidence="8">
    <location>
        <begin position="140"/>
        <end position="170"/>
    </location>
</feature>
<evidence type="ECO:0000256" key="6">
    <source>
        <dbReference type="ARBA" id="ARBA00022989"/>
    </source>
</evidence>
<dbReference type="PANTHER" id="PTHR30269:SF0">
    <property type="entry name" value="MEMBRANE TRANSPORTER PROTEIN YFCA-RELATED"/>
    <property type="match status" value="1"/>
</dbReference>
<comment type="similarity">
    <text evidence="2 8">Belongs to the 4-toluene sulfonate uptake permease (TSUP) (TC 2.A.102) family.</text>
</comment>